<sequence length="102" mass="12841">MSMVDSMFSEVELSQVNEKYYGFFFRPVLLFSHFQFCFHFVSLVFLSLFFAFFLQNLFRVFLYYSRTRLRCLNYFTKYFYYYCFKQLLKKFYPLSQIFKQIF</sequence>
<proteinExistence type="predicted"/>
<dbReference type="EMBL" id="HBUF01603454">
    <property type="protein sequence ID" value="CAG6776821.1"/>
    <property type="molecule type" value="Transcribed_RNA"/>
</dbReference>
<protein>
    <recommendedName>
        <fullName evidence="3">Transmembrane protein</fullName>
    </recommendedName>
</protein>
<feature type="transmembrane region" description="Helical" evidence="1">
    <location>
        <begin position="33"/>
        <end position="58"/>
    </location>
</feature>
<organism evidence="2">
    <name type="scientific">Cacopsylla melanoneura</name>
    <dbReference type="NCBI Taxonomy" id="428564"/>
    <lineage>
        <taxon>Eukaryota</taxon>
        <taxon>Metazoa</taxon>
        <taxon>Ecdysozoa</taxon>
        <taxon>Arthropoda</taxon>
        <taxon>Hexapoda</taxon>
        <taxon>Insecta</taxon>
        <taxon>Pterygota</taxon>
        <taxon>Neoptera</taxon>
        <taxon>Paraneoptera</taxon>
        <taxon>Hemiptera</taxon>
        <taxon>Sternorrhyncha</taxon>
        <taxon>Psylloidea</taxon>
        <taxon>Psyllidae</taxon>
        <taxon>Psyllinae</taxon>
        <taxon>Cacopsylla</taxon>
    </lineage>
</organism>
<keyword evidence="1" id="KW-0812">Transmembrane</keyword>
<reference evidence="2" key="1">
    <citation type="submission" date="2021-05" db="EMBL/GenBank/DDBJ databases">
        <authorList>
            <person name="Alioto T."/>
            <person name="Alioto T."/>
            <person name="Gomez Garrido J."/>
        </authorList>
    </citation>
    <scope>NUCLEOTIDE SEQUENCE</scope>
</reference>
<accession>A0A8D9B474</accession>
<dbReference type="EMBL" id="HBUF01181478">
    <property type="protein sequence ID" value="CAG6655466.1"/>
    <property type="molecule type" value="Transcribed_RNA"/>
</dbReference>
<dbReference type="AlphaFoldDB" id="A0A8D9B474"/>
<evidence type="ECO:0000256" key="1">
    <source>
        <dbReference type="SAM" id="Phobius"/>
    </source>
</evidence>
<evidence type="ECO:0000313" key="2">
    <source>
        <dbReference type="EMBL" id="CAG6776821.1"/>
    </source>
</evidence>
<name>A0A8D9B474_9HEMI</name>
<dbReference type="EMBL" id="HBUF01378300">
    <property type="protein sequence ID" value="CAG6729264.1"/>
    <property type="molecule type" value="Transcribed_RNA"/>
</dbReference>
<dbReference type="EMBL" id="HBUF01013534">
    <property type="protein sequence ID" value="CAG6608902.1"/>
    <property type="molecule type" value="Transcribed_RNA"/>
</dbReference>
<evidence type="ECO:0008006" key="3">
    <source>
        <dbReference type="Google" id="ProtNLM"/>
    </source>
</evidence>
<keyword evidence="1" id="KW-1133">Transmembrane helix</keyword>
<keyword evidence="1" id="KW-0472">Membrane</keyword>